<protein>
    <submittedName>
        <fullName evidence="3">Uncharacterized protein</fullName>
    </submittedName>
</protein>
<dbReference type="PANTHER" id="PTHR19375">
    <property type="entry name" value="HEAT SHOCK PROTEIN 70KDA"/>
    <property type="match status" value="1"/>
</dbReference>
<name>A0ABU6T2Y7_9FABA</name>
<dbReference type="Gene3D" id="2.60.34.10">
    <property type="entry name" value="Substrate Binding Domain Of DNAk, Chain A, domain 1"/>
    <property type="match status" value="1"/>
</dbReference>
<organism evidence="3 4">
    <name type="scientific">Stylosanthes scabra</name>
    <dbReference type="NCBI Taxonomy" id="79078"/>
    <lineage>
        <taxon>Eukaryota</taxon>
        <taxon>Viridiplantae</taxon>
        <taxon>Streptophyta</taxon>
        <taxon>Embryophyta</taxon>
        <taxon>Tracheophyta</taxon>
        <taxon>Spermatophyta</taxon>
        <taxon>Magnoliopsida</taxon>
        <taxon>eudicotyledons</taxon>
        <taxon>Gunneridae</taxon>
        <taxon>Pentapetalae</taxon>
        <taxon>rosids</taxon>
        <taxon>fabids</taxon>
        <taxon>Fabales</taxon>
        <taxon>Fabaceae</taxon>
        <taxon>Papilionoideae</taxon>
        <taxon>50 kb inversion clade</taxon>
        <taxon>dalbergioids sensu lato</taxon>
        <taxon>Dalbergieae</taxon>
        <taxon>Pterocarpus clade</taxon>
        <taxon>Stylosanthes</taxon>
    </lineage>
</organism>
<dbReference type="Gene3D" id="1.20.1270.10">
    <property type="match status" value="1"/>
</dbReference>
<accession>A0ABU6T2Y7</accession>
<evidence type="ECO:0000256" key="2">
    <source>
        <dbReference type="ARBA" id="ARBA00022840"/>
    </source>
</evidence>
<comment type="caution">
    <text evidence="3">The sequence shown here is derived from an EMBL/GenBank/DDBJ whole genome shotgun (WGS) entry which is preliminary data.</text>
</comment>
<dbReference type="Pfam" id="PF00012">
    <property type="entry name" value="HSP70"/>
    <property type="match status" value="1"/>
</dbReference>
<dbReference type="InterPro" id="IPR029048">
    <property type="entry name" value="HSP70_C_sf"/>
</dbReference>
<keyword evidence="4" id="KW-1185">Reference proteome</keyword>
<sequence>MVLLDVTPLSLGLATKGDLMSVVIPRNTPIPVKMDDVFLTTEDNQSTASFPVYEGERTKASENNLLDKFSLSGLPRIPRGHAINVMFELDYDGILKVSAEDETTGSKKGITITNEKGRLSSAEIKRMIEEAAFFKEEDKKFKKMVEAKNALDEYIYRMEKAMKNFDVSSKVSASEKETIMAAFRKGKRLLRSEEHMRLQCLRTILRSYKIFVNQ</sequence>
<proteinExistence type="predicted"/>
<evidence type="ECO:0000256" key="1">
    <source>
        <dbReference type="ARBA" id="ARBA00022741"/>
    </source>
</evidence>
<keyword evidence="2" id="KW-0067">ATP-binding</keyword>
<reference evidence="3 4" key="1">
    <citation type="journal article" date="2023" name="Plants (Basel)">
        <title>Bridging the Gap: Combining Genomics and Transcriptomics Approaches to Understand Stylosanthes scabra, an Orphan Legume from the Brazilian Caatinga.</title>
        <authorList>
            <person name="Ferreira-Neto J.R.C."/>
            <person name="da Silva M.D."/>
            <person name="Binneck E."/>
            <person name="de Melo N.F."/>
            <person name="da Silva R.H."/>
            <person name="de Melo A.L.T.M."/>
            <person name="Pandolfi V."/>
            <person name="Bustamante F.O."/>
            <person name="Brasileiro-Vidal A.C."/>
            <person name="Benko-Iseppon A.M."/>
        </authorList>
    </citation>
    <scope>NUCLEOTIDE SEQUENCE [LARGE SCALE GENOMIC DNA]</scope>
    <source>
        <tissue evidence="3">Leaves</tissue>
    </source>
</reference>
<dbReference type="Proteomes" id="UP001341840">
    <property type="component" value="Unassembled WGS sequence"/>
</dbReference>
<dbReference type="SUPFAM" id="SSF100934">
    <property type="entry name" value="Heat shock protein 70kD (HSP70), C-terminal subdomain"/>
    <property type="match status" value="1"/>
</dbReference>
<evidence type="ECO:0000313" key="3">
    <source>
        <dbReference type="EMBL" id="MED6143022.1"/>
    </source>
</evidence>
<dbReference type="EMBL" id="JASCZI010090626">
    <property type="protein sequence ID" value="MED6143022.1"/>
    <property type="molecule type" value="Genomic_DNA"/>
</dbReference>
<dbReference type="InterPro" id="IPR029047">
    <property type="entry name" value="HSP70_peptide-bd_sf"/>
</dbReference>
<dbReference type="InterPro" id="IPR013126">
    <property type="entry name" value="Hsp_70_fam"/>
</dbReference>
<dbReference type="SUPFAM" id="SSF100920">
    <property type="entry name" value="Heat shock protein 70kD (HSP70), peptide-binding domain"/>
    <property type="match status" value="1"/>
</dbReference>
<gene>
    <name evidence="3" type="ORF">PIB30_002844</name>
</gene>
<evidence type="ECO:0000313" key="4">
    <source>
        <dbReference type="Proteomes" id="UP001341840"/>
    </source>
</evidence>
<keyword evidence="1" id="KW-0547">Nucleotide-binding</keyword>